<comment type="caution">
    <text evidence="14">The sequence shown here is derived from an EMBL/GenBank/DDBJ whole genome shotgun (WGS) entry which is preliminary data.</text>
</comment>
<reference evidence="15" key="1">
    <citation type="journal article" date="2019" name="Int. J. Syst. Evol. Microbiol.">
        <title>The Global Catalogue of Microorganisms (GCM) 10K type strain sequencing project: providing services to taxonomists for standard genome sequencing and annotation.</title>
        <authorList>
            <consortium name="The Broad Institute Genomics Platform"/>
            <consortium name="The Broad Institute Genome Sequencing Center for Infectious Disease"/>
            <person name="Wu L."/>
            <person name="Ma J."/>
        </authorList>
    </citation>
    <scope>NUCLEOTIDE SEQUENCE [LARGE SCALE GENOMIC DNA]</scope>
    <source>
        <strain evidence="15">NBRC 107710</strain>
    </source>
</reference>
<evidence type="ECO:0000256" key="11">
    <source>
        <dbReference type="RuleBase" id="RU003357"/>
    </source>
</evidence>
<evidence type="ECO:0000256" key="4">
    <source>
        <dbReference type="ARBA" id="ARBA00022452"/>
    </source>
</evidence>
<evidence type="ECO:0000256" key="1">
    <source>
        <dbReference type="ARBA" id="ARBA00004571"/>
    </source>
</evidence>
<gene>
    <name evidence="14" type="ORF">GCM10007884_28940</name>
</gene>
<dbReference type="Pfam" id="PF07715">
    <property type="entry name" value="Plug"/>
    <property type="match status" value="1"/>
</dbReference>
<evidence type="ECO:0000313" key="15">
    <source>
        <dbReference type="Proteomes" id="UP001156881"/>
    </source>
</evidence>
<keyword evidence="3 10" id="KW-0813">Transport</keyword>
<comment type="similarity">
    <text evidence="2 10 11">Belongs to the TonB-dependent receptor family.</text>
</comment>
<keyword evidence="4 10" id="KW-1134">Transmembrane beta strand</keyword>
<dbReference type="PANTHER" id="PTHR32552:SF84">
    <property type="entry name" value="TONB-DEPENDENT RECEPTOR-RELATED"/>
    <property type="match status" value="1"/>
</dbReference>
<feature type="domain" description="TonB-dependent receptor-like beta-barrel" evidence="12">
    <location>
        <begin position="288"/>
        <end position="726"/>
    </location>
</feature>
<keyword evidence="5 10" id="KW-0812">Transmembrane</keyword>
<evidence type="ECO:0000256" key="6">
    <source>
        <dbReference type="ARBA" id="ARBA00023077"/>
    </source>
</evidence>
<evidence type="ECO:0000256" key="10">
    <source>
        <dbReference type="PROSITE-ProRule" id="PRU01360"/>
    </source>
</evidence>
<dbReference type="PANTHER" id="PTHR32552">
    <property type="entry name" value="FERRICHROME IRON RECEPTOR-RELATED"/>
    <property type="match status" value="1"/>
</dbReference>
<dbReference type="NCBIfam" id="TIGR01783">
    <property type="entry name" value="TonB-siderophor"/>
    <property type="match status" value="1"/>
</dbReference>
<dbReference type="Proteomes" id="UP001156881">
    <property type="component" value="Unassembled WGS sequence"/>
</dbReference>
<evidence type="ECO:0000313" key="14">
    <source>
        <dbReference type="EMBL" id="GLS44905.1"/>
    </source>
</evidence>
<dbReference type="InterPro" id="IPR039426">
    <property type="entry name" value="TonB-dep_rcpt-like"/>
</dbReference>
<dbReference type="SUPFAM" id="SSF56935">
    <property type="entry name" value="Porins"/>
    <property type="match status" value="1"/>
</dbReference>
<evidence type="ECO:0000256" key="3">
    <source>
        <dbReference type="ARBA" id="ARBA00022448"/>
    </source>
</evidence>
<dbReference type="EMBL" id="BSPG01000016">
    <property type="protein sequence ID" value="GLS44905.1"/>
    <property type="molecule type" value="Genomic_DNA"/>
</dbReference>
<keyword evidence="15" id="KW-1185">Reference proteome</keyword>
<keyword evidence="7 10" id="KW-0472">Membrane</keyword>
<keyword evidence="9 10" id="KW-0998">Cell outer membrane</keyword>
<protein>
    <submittedName>
        <fullName evidence="14">TonB-dependent receptor</fullName>
    </submittedName>
</protein>
<organism evidence="14 15">
    <name type="scientific">Methylobacterium brachythecii</name>
    <dbReference type="NCBI Taxonomy" id="1176177"/>
    <lineage>
        <taxon>Bacteria</taxon>
        <taxon>Pseudomonadati</taxon>
        <taxon>Pseudomonadota</taxon>
        <taxon>Alphaproteobacteria</taxon>
        <taxon>Hyphomicrobiales</taxon>
        <taxon>Methylobacteriaceae</taxon>
        <taxon>Methylobacterium</taxon>
    </lineage>
</organism>
<proteinExistence type="inferred from homology"/>
<dbReference type="Gene3D" id="2.40.170.20">
    <property type="entry name" value="TonB-dependent receptor, beta-barrel domain"/>
    <property type="match status" value="1"/>
</dbReference>
<dbReference type="PROSITE" id="PS52016">
    <property type="entry name" value="TONB_DEPENDENT_REC_3"/>
    <property type="match status" value="1"/>
</dbReference>
<sequence>MTCHCRCPSSADIMTSQHRRHRARKASIPASIASLAVLGHLHGAQAQGSPERLDEIAVQGQAPLAVNAPAEAYGAGAGAQKVSLQHSSPVGLNLDTPSRSGSRLGLTPMETPASVDIVSGETARIRGQNSVLDAVSQNATGITSYGSAGFGIGSFTSRGFAGPSSVQTLYDGTRMYVGAGTVTFPYDTWNVERIEVLRGPASVLYGDGAIGGIVNVVSKQPLFTPQTVVRVGGGSQGTARVAVDTTGPIGESVAYRLNVSGNRSDGWVNPHGEFQNVAISGALLFQATPNLSFTLSHDFGYQEPSNYWGTPLVDGRILKGTRFNNYNVRDARIAWADNWTQLKTEWTPSADVTVRNTSYRLQSRRHWQETEQYRFNPASGLVDRSDFLEIYHQQEQIGNRLDATFRGELFGLANQFSAGFDVNHISFRHTNNFNADAASGDPVPGYSVPLFGYDPGTFPPNSRAIPAYQTSTNQASVFAENRLQLTDQLSFLTGVRFDAPTLHRQNLQTGGVFDKSFQALGYRFALLYNPTKDTTLYAQYATATDPVGSLITLSQSLAGFKLSTGEQVEIGAKGYAFDRSLEWTLAGYHITKYNLISAVPGNPTVSTQVGQQSSQGVEAAMSLNLPAGWRIDANIALLHAQYDEFRQGAVSYAGNQPIFVPERVANLWVNWAFAKDWEARIGLQNVGRVFSDFSNTARLPAYNLVNLGLDYQVTPSSRASFRVYNLFDKTYAIDGNSVNGVGTNWLLGRPRSFEVAYTVAW</sequence>
<dbReference type="Gene3D" id="2.170.130.10">
    <property type="entry name" value="TonB-dependent receptor, plug domain"/>
    <property type="match status" value="1"/>
</dbReference>
<dbReference type="CDD" id="cd01347">
    <property type="entry name" value="ligand_gated_channel"/>
    <property type="match status" value="1"/>
</dbReference>
<evidence type="ECO:0000259" key="12">
    <source>
        <dbReference type="Pfam" id="PF00593"/>
    </source>
</evidence>
<name>A0ABQ6D8J2_9HYPH</name>
<evidence type="ECO:0000256" key="2">
    <source>
        <dbReference type="ARBA" id="ARBA00009810"/>
    </source>
</evidence>
<accession>A0ABQ6D8J2</accession>
<evidence type="ECO:0000256" key="9">
    <source>
        <dbReference type="ARBA" id="ARBA00023237"/>
    </source>
</evidence>
<dbReference type="Pfam" id="PF00593">
    <property type="entry name" value="TonB_dep_Rec_b-barrel"/>
    <property type="match status" value="1"/>
</dbReference>
<keyword evidence="6 11" id="KW-0798">TonB box</keyword>
<dbReference type="InterPro" id="IPR012910">
    <property type="entry name" value="Plug_dom"/>
</dbReference>
<evidence type="ECO:0000256" key="8">
    <source>
        <dbReference type="ARBA" id="ARBA00023170"/>
    </source>
</evidence>
<comment type="subcellular location">
    <subcellularLocation>
        <location evidence="1 10">Cell outer membrane</location>
        <topology evidence="1 10">Multi-pass membrane protein</topology>
    </subcellularLocation>
</comment>
<evidence type="ECO:0000256" key="7">
    <source>
        <dbReference type="ARBA" id="ARBA00023136"/>
    </source>
</evidence>
<keyword evidence="8 14" id="KW-0675">Receptor</keyword>
<dbReference type="InterPro" id="IPR010105">
    <property type="entry name" value="TonB_sidphr_rcpt"/>
</dbReference>
<dbReference type="InterPro" id="IPR000531">
    <property type="entry name" value="Beta-barrel_TonB"/>
</dbReference>
<evidence type="ECO:0000256" key="5">
    <source>
        <dbReference type="ARBA" id="ARBA00022692"/>
    </source>
</evidence>
<dbReference type="InterPro" id="IPR037066">
    <property type="entry name" value="Plug_dom_sf"/>
</dbReference>
<evidence type="ECO:0000259" key="13">
    <source>
        <dbReference type="Pfam" id="PF07715"/>
    </source>
</evidence>
<feature type="domain" description="TonB-dependent receptor plug" evidence="13">
    <location>
        <begin position="108"/>
        <end position="213"/>
    </location>
</feature>
<dbReference type="InterPro" id="IPR036942">
    <property type="entry name" value="Beta-barrel_TonB_sf"/>
</dbReference>